<dbReference type="STRING" id="1801.BRW64_02025"/>
<evidence type="ECO:0000313" key="5">
    <source>
        <dbReference type="Proteomes" id="UP000220340"/>
    </source>
</evidence>
<name>A0A1Q4HLQ9_9MYCO</name>
<comment type="caution">
    <text evidence="4">The sequence shown here is derived from an EMBL/GenBank/DDBJ whole genome shotgun (WGS) entry which is preliminary data.</text>
</comment>
<keyword evidence="2" id="KW-0812">Transmembrane</keyword>
<evidence type="ECO:0000259" key="3">
    <source>
        <dbReference type="Pfam" id="PF02470"/>
    </source>
</evidence>
<dbReference type="InterPro" id="IPR005693">
    <property type="entry name" value="Mce"/>
</dbReference>
<feature type="transmembrane region" description="Helical" evidence="2">
    <location>
        <begin position="12"/>
        <end position="31"/>
    </location>
</feature>
<dbReference type="PANTHER" id="PTHR33371:SF16">
    <property type="entry name" value="MCE-FAMILY PROTEIN MCE3F"/>
    <property type="match status" value="1"/>
</dbReference>
<dbReference type="PANTHER" id="PTHR33371">
    <property type="entry name" value="INTERMEMBRANE PHOSPHOLIPID TRANSPORT SYSTEM BINDING PROTEIN MLAD-RELATED"/>
    <property type="match status" value="1"/>
</dbReference>
<reference evidence="4 5" key="1">
    <citation type="submission" date="2017-10" db="EMBL/GenBank/DDBJ databases">
        <title>The new phylogeny of genus Mycobacterium.</title>
        <authorList>
            <person name="Tortoli E."/>
            <person name="Trovato A."/>
            <person name="Cirillo D.M."/>
        </authorList>
    </citation>
    <scope>NUCLEOTIDE SEQUENCE [LARGE SCALE GENOMIC DNA]</scope>
    <source>
        <strain evidence="4 5">IP141170001</strain>
    </source>
</reference>
<keyword evidence="2" id="KW-1133">Transmembrane helix</keyword>
<dbReference type="Pfam" id="PF02470">
    <property type="entry name" value="MlaD"/>
    <property type="match status" value="1"/>
</dbReference>
<dbReference type="AlphaFoldDB" id="A0A1Q4HLQ9"/>
<sequence length="517" mass="54705">MLTRFIRTQLIVFTIVSIVGMSVMVFGYLQIPTLLGLGRYTVKLELTSSAGLYRFGNVTLRGVQIGKVTSVVPTEAGAQATLVLDTSPRIPADLQAHVRSVSAVGEQYVDLLPRTDTAPYLEDGSVISVRDTEIPQQVGPMLDQLSELVDSVPKERLSDLLAESYQGFEGAGDDFGSLFDSASTIGTDFARIGEQTRILLDDAVPLLDSQVQTVDSIRQWAHSLADVTGQLVANDTQIRTLVRQGPGAFDETSRLLSDVKPTLPVLLANLTSIGQIGVTYRPSVEQLLVLLPNYVGQLHTFGMPSNSPTGQSIGDFALTISDPPACTAGFLPPSAWRSPADLTDVDTPDGLYCKLPQDSPLAVRGARNYPCMGVPGKRAATVQDCNSDKPFQPLVQRQNALGPYPIDPNLIAQGIPIDDRAGMDEGIFGPLQGTSPPPGAGPPAPPDATPAPAPAAGAIPVAPSAFGVGGPGSGPSVFVTNYDPRTGQYVGPDGAVHQQRNLAVATTDESWRDLFPT</sequence>
<evidence type="ECO:0000313" key="4">
    <source>
        <dbReference type="EMBL" id="PEG52741.1"/>
    </source>
</evidence>
<keyword evidence="2" id="KW-0472">Membrane</keyword>
<accession>A0A1Q4HLQ9</accession>
<dbReference type="NCBIfam" id="TIGR00996">
    <property type="entry name" value="Mtu_fam_mce"/>
    <property type="match status" value="1"/>
</dbReference>
<dbReference type="InterPro" id="IPR003399">
    <property type="entry name" value="Mce/MlaD"/>
</dbReference>
<dbReference type="InterPro" id="IPR052336">
    <property type="entry name" value="MlaD_Phospholipid_Transporter"/>
</dbReference>
<protein>
    <submittedName>
        <fullName evidence="4">MCE family protein</fullName>
    </submittedName>
</protein>
<feature type="compositionally biased region" description="Pro residues" evidence="1">
    <location>
        <begin position="435"/>
        <end position="453"/>
    </location>
</feature>
<evidence type="ECO:0000256" key="2">
    <source>
        <dbReference type="SAM" id="Phobius"/>
    </source>
</evidence>
<dbReference type="RefSeq" id="WP_073853709.1">
    <property type="nucleotide sequence ID" value="NZ_BAAATC010000018.1"/>
</dbReference>
<feature type="region of interest" description="Disordered" evidence="1">
    <location>
        <begin position="426"/>
        <end position="456"/>
    </location>
</feature>
<dbReference type="Proteomes" id="UP000220340">
    <property type="component" value="Unassembled WGS sequence"/>
</dbReference>
<dbReference type="EMBL" id="PDCR01000027">
    <property type="protein sequence ID" value="PEG52741.1"/>
    <property type="molecule type" value="Genomic_DNA"/>
</dbReference>
<dbReference type="GO" id="GO:0005576">
    <property type="term" value="C:extracellular region"/>
    <property type="evidence" value="ECO:0007669"/>
    <property type="project" value="TreeGrafter"/>
</dbReference>
<gene>
    <name evidence="4" type="ORF">CRI78_19800</name>
</gene>
<keyword evidence="5" id="KW-1185">Reference proteome</keyword>
<organism evidence="4 5">
    <name type="scientific">Mycolicibacterium diernhoferi</name>
    <dbReference type="NCBI Taxonomy" id="1801"/>
    <lineage>
        <taxon>Bacteria</taxon>
        <taxon>Bacillati</taxon>
        <taxon>Actinomycetota</taxon>
        <taxon>Actinomycetes</taxon>
        <taxon>Mycobacteriales</taxon>
        <taxon>Mycobacteriaceae</taxon>
        <taxon>Mycolicibacterium</taxon>
    </lineage>
</organism>
<dbReference type="OrthoDB" id="4741753at2"/>
<evidence type="ECO:0000256" key="1">
    <source>
        <dbReference type="SAM" id="MobiDB-lite"/>
    </source>
</evidence>
<proteinExistence type="predicted"/>
<feature type="domain" description="Mce/MlaD" evidence="3">
    <location>
        <begin position="39"/>
        <end position="113"/>
    </location>
</feature>